<comment type="subunit">
    <text evidence="2">Homodimer.</text>
</comment>
<keyword evidence="2" id="KW-0547">Nucleotide-binding</keyword>
<dbReference type="InterPro" id="IPR027417">
    <property type="entry name" value="P-loop_NTPase"/>
</dbReference>
<dbReference type="AlphaFoldDB" id="A0A9X1ZWS5"/>
<feature type="binding site" evidence="2">
    <location>
        <position position="17"/>
    </location>
    <ligand>
        <name>Mg(2+)</name>
        <dbReference type="ChEBI" id="CHEBI:18420"/>
    </ligand>
</feature>
<dbReference type="PANTHER" id="PTHR43210:SF5">
    <property type="entry name" value="DETHIOBIOTIN SYNTHETASE"/>
    <property type="match status" value="1"/>
</dbReference>
<feature type="binding site" evidence="2">
    <location>
        <position position="44"/>
    </location>
    <ligand>
        <name>ATP</name>
        <dbReference type="ChEBI" id="CHEBI:30616"/>
    </ligand>
</feature>
<name>A0A9X1ZWS5_9FLAO</name>
<keyword evidence="2" id="KW-0479">Metal-binding</keyword>
<comment type="caution">
    <text evidence="2">Lacks conserved residue(s) required for the propagation of feature annotation.</text>
</comment>
<dbReference type="GO" id="GO:0000287">
    <property type="term" value="F:magnesium ion binding"/>
    <property type="evidence" value="ECO:0007669"/>
    <property type="project" value="UniProtKB-UniRule"/>
</dbReference>
<dbReference type="EMBL" id="JAKHSK010000013">
    <property type="protein sequence ID" value="MCL6218795.1"/>
    <property type="molecule type" value="Genomic_DNA"/>
</dbReference>
<dbReference type="InterPro" id="IPR004472">
    <property type="entry name" value="DTB_synth_BioD"/>
</dbReference>
<dbReference type="EC" id="6.3.3.3" evidence="2"/>
<dbReference type="GO" id="GO:0005524">
    <property type="term" value="F:ATP binding"/>
    <property type="evidence" value="ECO:0007669"/>
    <property type="project" value="UniProtKB-UniRule"/>
</dbReference>
<keyword evidence="2" id="KW-0963">Cytoplasm</keyword>
<dbReference type="GO" id="GO:0009102">
    <property type="term" value="P:biotin biosynthetic process"/>
    <property type="evidence" value="ECO:0007669"/>
    <property type="project" value="UniProtKB-UniRule"/>
</dbReference>
<feature type="binding site" evidence="2">
    <location>
        <position position="44"/>
    </location>
    <ligand>
        <name>Mg(2+)</name>
        <dbReference type="ChEBI" id="CHEBI:18420"/>
    </ligand>
</feature>
<dbReference type="Gene3D" id="3.40.50.300">
    <property type="entry name" value="P-loop containing nucleotide triphosphate hydrolases"/>
    <property type="match status" value="1"/>
</dbReference>
<dbReference type="PIRSF" id="PIRSF006755">
    <property type="entry name" value="DTB_synth"/>
    <property type="match status" value="1"/>
</dbReference>
<dbReference type="PANTHER" id="PTHR43210">
    <property type="entry name" value="DETHIOBIOTIN SYNTHETASE"/>
    <property type="match status" value="1"/>
</dbReference>
<proteinExistence type="inferred from homology"/>
<keyword evidence="2 3" id="KW-0436">Ligase</keyword>
<comment type="function">
    <text evidence="2">Catalyzes a mechanistically unusual reaction, the ATP-dependent insertion of CO2 between the N7 and N8 nitrogen atoms of 7,8-diaminopelargonic acid (DAPA, also called 7,8-diammoniononanoate) to form a ureido ring.</text>
</comment>
<comment type="similarity">
    <text evidence="2">Belongs to the dethiobiotin synthetase family.</text>
</comment>
<comment type="catalytic activity">
    <reaction evidence="2">
        <text>(7R,8S)-7,8-diammoniononanoate + CO2 + ATP = (4R,5S)-dethiobiotin + ADP + phosphate + 3 H(+)</text>
        <dbReference type="Rhea" id="RHEA:15805"/>
        <dbReference type="ChEBI" id="CHEBI:15378"/>
        <dbReference type="ChEBI" id="CHEBI:16526"/>
        <dbReference type="ChEBI" id="CHEBI:30616"/>
        <dbReference type="ChEBI" id="CHEBI:43474"/>
        <dbReference type="ChEBI" id="CHEBI:149469"/>
        <dbReference type="ChEBI" id="CHEBI:149473"/>
        <dbReference type="ChEBI" id="CHEBI:456216"/>
        <dbReference type="EC" id="6.3.3.3"/>
    </reaction>
</comment>
<dbReference type="HAMAP" id="MF_00336">
    <property type="entry name" value="BioD"/>
    <property type="match status" value="1"/>
</dbReference>
<dbReference type="RefSeq" id="WP_249601646.1">
    <property type="nucleotide sequence ID" value="NZ_JAKHSK010000013.1"/>
</dbReference>
<gene>
    <name evidence="2 3" type="primary">bioD</name>
    <name evidence="3" type="ORF">L1967_10845</name>
</gene>
<dbReference type="GO" id="GO:0004141">
    <property type="term" value="F:dethiobiotin synthase activity"/>
    <property type="evidence" value="ECO:0007669"/>
    <property type="project" value="UniProtKB-UniRule"/>
</dbReference>
<keyword evidence="2" id="KW-0067">ATP-binding</keyword>
<comment type="caution">
    <text evidence="3">The sequence shown here is derived from an EMBL/GenBank/DDBJ whole genome shotgun (WGS) entry which is preliminary data.</text>
</comment>
<dbReference type="CDD" id="cd03109">
    <property type="entry name" value="DTBS"/>
    <property type="match status" value="1"/>
</dbReference>
<keyword evidence="4" id="KW-1185">Reference proteome</keyword>
<evidence type="ECO:0000256" key="2">
    <source>
        <dbReference type="HAMAP-Rule" id="MF_00336"/>
    </source>
</evidence>
<feature type="binding site" evidence="2">
    <location>
        <position position="184"/>
    </location>
    <ligand>
        <name>ATP</name>
        <dbReference type="ChEBI" id="CHEBI:30616"/>
    </ligand>
</feature>
<organism evidence="3 4">
    <name type="scientific">Zunongwangia pacifica</name>
    <dbReference type="NCBI Taxonomy" id="2911062"/>
    <lineage>
        <taxon>Bacteria</taxon>
        <taxon>Pseudomonadati</taxon>
        <taxon>Bacteroidota</taxon>
        <taxon>Flavobacteriia</taxon>
        <taxon>Flavobacteriales</taxon>
        <taxon>Flavobacteriaceae</taxon>
        <taxon>Zunongwangia</taxon>
    </lineage>
</organism>
<dbReference type="Pfam" id="PF13500">
    <property type="entry name" value="AAA_26"/>
    <property type="match status" value="1"/>
</dbReference>
<sequence>MKQSYFITGIGTEVGKTMISAIVTQALEADYWKPIQAGDLEYSDTHKIQNLISNKKTKFHLNAFALKTPMSPHAAAEIDGVAMTSENILRPQTENNLVIEGAGGLLVPINETQTIADLMQPADKVILVSRHYLGSINHTLLSLEALFRRGLNCFGIIYSGNETKTTEDIITKMSGVPVIGRVEEEEEFTAEIIKKYADKFRENLINK</sequence>
<feature type="binding site" evidence="2">
    <location>
        <position position="100"/>
    </location>
    <ligand>
        <name>Mg(2+)</name>
        <dbReference type="ChEBI" id="CHEBI:18420"/>
    </ligand>
</feature>
<evidence type="ECO:0000313" key="3">
    <source>
        <dbReference type="EMBL" id="MCL6218795.1"/>
    </source>
</evidence>
<protein>
    <recommendedName>
        <fullName evidence="2">ATP-dependent dethiobiotin synthetase BioD</fullName>
        <ecNumber evidence="2">6.3.3.3</ecNumber>
    </recommendedName>
    <alternativeName>
        <fullName evidence="2">DTB synthetase</fullName>
        <shortName evidence="2">DTBS</shortName>
    </alternativeName>
    <alternativeName>
        <fullName evidence="2">Dethiobiotin synthase</fullName>
    </alternativeName>
</protein>
<accession>A0A9X1ZWS5</accession>
<keyword evidence="1 2" id="KW-0093">Biotin biosynthesis</keyword>
<comment type="cofactor">
    <cofactor evidence="2">
        <name>Mg(2+)</name>
        <dbReference type="ChEBI" id="CHEBI:18420"/>
    </cofactor>
</comment>
<dbReference type="GO" id="GO:0005829">
    <property type="term" value="C:cytosol"/>
    <property type="evidence" value="ECO:0007669"/>
    <property type="project" value="TreeGrafter"/>
</dbReference>
<comment type="subcellular location">
    <subcellularLocation>
        <location evidence="2">Cytoplasm</location>
    </subcellularLocation>
</comment>
<comment type="pathway">
    <text evidence="2">Cofactor biosynthesis; biotin biosynthesis; biotin from 7,8-diaminononanoate: step 1/2.</text>
</comment>
<dbReference type="NCBIfam" id="TIGR00347">
    <property type="entry name" value="bioD"/>
    <property type="match status" value="1"/>
</dbReference>
<feature type="active site" evidence="2">
    <location>
        <position position="33"/>
    </location>
</feature>
<evidence type="ECO:0000256" key="1">
    <source>
        <dbReference type="ARBA" id="ARBA00022756"/>
    </source>
</evidence>
<feature type="binding site" evidence="2">
    <location>
        <begin position="100"/>
        <end position="103"/>
    </location>
    <ligand>
        <name>ATP</name>
        <dbReference type="ChEBI" id="CHEBI:30616"/>
    </ligand>
</feature>
<reference evidence="3" key="1">
    <citation type="submission" date="2022-01" db="EMBL/GenBank/DDBJ databases">
        <title>Genome sequencing of Zunongwangia sp. M21534 genome.</title>
        <authorList>
            <person name="Chen Y."/>
            <person name="Dong C."/>
            <person name="Shao Z."/>
        </authorList>
    </citation>
    <scope>NUCLEOTIDE SEQUENCE</scope>
    <source>
        <strain evidence="3">MCCC M21534</strain>
    </source>
</reference>
<evidence type="ECO:0000313" key="4">
    <source>
        <dbReference type="Proteomes" id="UP001139521"/>
    </source>
</evidence>
<keyword evidence="2" id="KW-0460">Magnesium</keyword>
<dbReference type="SUPFAM" id="SSF52540">
    <property type="entry name" value="P-loop containing nucleoside triphosphate hydrolases"/>
    <property type="match status" value="1"/>
</dbReference>
<dbReference type="Proteomes" id="UP001139521">
    <property type="component" value="Unassembled WGS sequence"/>
</dbReference>